<reference evidence="2 3" key="1">
    <citation type="journal article" date="2014" name="Genome Biol.">
        <title>Transcriptome and methylome profiling reveals relics of genome dominance in the mesopolyploid Brassica oleracea.</title>
        <authorList>
            <person name="Parkin I.A."/>
            <person name="Koh C."/>
            <person name="Tang H."/>
            <person name="Robinson S.J."/>
            <person name="Kagale S."/>
            <person name="Clarke W.E."/>
            <person name="Town C.D."/>
            <person name="Nixon J."/>
            <person name="Krishnakumar V."/>
            <person name="Bidwell S.L."/>
            <person name="Denoeud F."/>
            <person name="Belcram H."/>
            <person name="Links M.G."/>
            <person name="Just J."/>
            <person name="Clarke C."/>
            <person name="Bender T."/>
            <person name="Huebert T."/>
            <person name="Mason A.S."/>
            <person name="Pires J.C."/>
            <person name="Barker G."/>
            <person name="Moore J."/>
            <person name="Walley P.G."/>
            <person name="Manoli S."/>
            <person name="Batley J."/>
            <person name="Edwards D."/>
            <person name="Nelson M.N."/>
            <person name="Wang X."/>
            <person name="Paterson A.H."/>
            <person name="King G."/>
            <person name="Bancroft I."/>
            <person name="Chalhoub B."/>
            <person name="Sharpe A.G."/>
        </authorList>
    </citation>
    <scope>NUCLEOTIDE SEQUENCE</scope>
    <source>
        <strain evidence="2 3">cv. TO1000</strain>
    </source>
</reference>
<dbReference type="HOGENOM" id="CLU_2609356_0_0_1"/>
<organism evidence="2 3">
    <name type="scientific">Brassica oleracea var. oleracea</name>
    <dbReference type="NCBI Taxonomy" id="109376"/>
    <lineage>
        <taxon>Eukaryota</taxon>
        <taxon>Viridiplantae</taxon>
        <taxon>Streptophyta</taxon>
        <taxon>Embryophyta</taxon>
        <taxon>Tracheophyta</taxon>
        <taxon>Spermatophyta</taxon>
        <taxon>Magnoliopsida</taxon>
        <taxon>eudicotyledons</taxon>
        <taxon>Gunneridae</taxon>
        <taxon>Pentapetalae</taxon>
        <taxon>rosids</taxon>
        <taxon>malvids</taxon>
        <taxon>Brassicales</taxon>
        <taxon>Brassicaceae</taxon>
        <taxon>Brassiceae</taxon>
        <taxon>Brassica</taxon>
    </lineage>
</organism>
<keyword evidence="1" id="KW-1133">Transmembrane helix</keyword>
<evidence type="ECO:0000313" key="2">
    <source>
        <dbReference type="EnsemblPlants" id="Bo2g064160.1"/>
    </source>
</evidence>
<proteinExistence type="predicted"/>
<accession>A0A0D3APB7</accession>
<keyword evidence="3" id="KW-1185">Reference proteome</keyword>
<feature type="transmembrane region" description="Helical" evidence="1">
    <location>
        <begin position="12"/>
        <end position="34"/>
    </location>
</feature>
<dbReference type="Proteomes" id="UP000032141">
    <property type="component" value="Chromosome C2"/>
</dbReference>
<reference evidence="2" key="2">
    <citation type="submission" date="2015-03" db="UniProtKB">
        <authorList>
            <consortium name="EnsemblPlants"/>
        </authorList>
    </citation>
    <scope>IDENTIFICATION</scope>
</reference>
<keyword evidence="1" id="KW-0472">Membrane</keyword>
<keyword evidence="1" id="KW-0812">Transmembrane</keyword>
<sequence length="79" mass="8718">MVNLNIDRSVTTVRVSVIQLESALCFIMCLLYMVCDAIEVWCKDSRGDEQTNTELGAAGHALRTAGTVFKIRQSLPKSV</sequence>
<protein>
    <submittedName>
        <fullName evidence="2">Uncharacterized protein</fullName>
    </submittedName>
</protein>
<evidence type="ECO:0000313" key="3">
    <source>
        <dbReference type="Proteomes" id="UP000032141"/>
    </source>
</evidence>
<dbReference type="AlphaFoldDB" id="A0A0D3APB7"/>
<dbReference type="EnsemblPlants" id="Bo2g064160.1">
    <property type="protein sequence ID" value="Bo2g064160.1"/>
    <property type="gene ID" value="Bo2g064160"/>
</dbReference>
<dbReference type="Gramene" id="Bo2g064160.1">
    <property type="protein sequence ID" value="Bo2g064160.1"/>
    <property type="gene ID" value="Bo2g064160"/>
</dbReference>
<name>A0A0D3APB7_BRAOL</name>
<evidence type="ECO:0000256" key="1">
    <source>
        <dbReference type="SAM" id="Phobius"/>
    </source>
</evidence>